<dbReference type="InterPro" id="IPR043461">
    <property type="entry name" value="LpxH-like"/>
</dbReference>
<evidence type="ECO:0000256" key="2">
    <source>
        <dbReference type="ARBA" id="ARBA00022519"/>
    </source>
</evidence>
<keyword evidence="5" id="KW-0464">Manganese</keyword>
<evidence type="ECO:0000256" key="5">
    <source>
        <dbReference type="ARBA" id="ARBA00023211"/>
    </source>
</evidence>
<accession>A0ABM7RBF6</accession>
<dbReference type="InterPro" id="IPR029052">
    <property type="entry name" value="Metallo-depent_PP-like"/>
</dbReference>
<gene>
    <name evidence="7" type="ORF">HAHE_08620</name>
</gene>
<reference evidence="7 8" key="1">
    <citation type="submission" date="2021-06" db="EMBL/GenBank/DDBJ databases">
        <title>Complete genome of Haloferula helveola possessing various polysaccharide degrading enzymes.</title>
        <authorList>
            <person name="Takami H."/>
            <person name="Huang C."/>
            <person name="Hamasaki K."/>
        </authorList>
    </citation>
    <scope>NUCLEOTIDE SEQUENCE [LARGE SCALE GENOMIC DNA]</scope>
    <source>
        <strain evidence="7 8">CN-1</strain>
    </source>
</reference>
<dbReference type="Pfam" id="PF00149">
    <property type="entry name" value="Metallophos"/>
    <property type="match status" value="1"/>
</dbReference>
<dbReference type="SUPFAM" id="SSF56300">
    <property type="entry name" value="Metallo-dependent phosphatases"/>
    <property type="match status" value="1"/>
</dbReference>
<evidence type="ECO:0000256" key="1">
    <source>
        <dbReference type="ARBA" id="ARBA00022475"/>
    </source>
</evidence>
<feature type="domain" description="Calcineurin-like phosphoesterase" evidence="6">
    <location>
        <begin position="15"/>
        <end position="215"/>
    </location>
</feature>
<keyword evidence="4" id="KW-0472">Membrane</keyword>
<dbReference type="RefSeq" id="WP_338688908.1">
    <property type="nucleotide sequence ID" value="NZ_AP024702.1"/>
</dbReference>
<dbReference type="PANTHER" id="PTHR34990:SF2">
    <property type="entry name" value="BLL8164 PROTEIN"/>
    <property type="match status" value="1"/>
</dbReference>
<proteinExistence type="predicted"/>
<sequence>MSDSETPMPARRSGAVVSDLHLFARRSRGDRLFAEFEAEAGDIDSLVLNGDTFDFRWSQLPSESATVDAALEWLTSLLERQPRWDVHFVLGNHDCVISFHEGLERLAGDHPRLHCHEHRLRLGELLFLHGDCANQKMDARKLARFRKSWSRDHQRGPTAARLYDVADALGLSHRFHDLYFRQAITTARVAHHLDQVTPGWTEEIRHCYFGHTHRPFRDLVHRGVLFSNTGSAIRNMGFQPLRFEWSLSSPRQSALRP</sequence>
<dbReference type="Gene3D" id="3.60.21.10">
    <property type="match status" value="1"/>
</dbReference>
<keyword evidence="1" id="KW-1003">Cell membrane</keyword>
<dbReference type="InterPro" id="IPR004843">
    <property type="entry name" value="Calcineurin-like_PHP"/>
</dbReference>
<evidence type="ECO:0000256" key="4">
    <source>
        <dbReference type="ARBA" id="ARBA00023136"/>
    </source>
</evidence>
<name>A0ABM7RBF6_9BACT</name>
<evidence type="ECO:0000259" key="6">
    <source>
        <dbReference type="Pfam" id="PF00149"/>
    </source>
</evidence>
<keyword evidence="2" id="KW-0997">Cell inner membrane</keyword>
<dbReference type="PANTHER" id="PTHR34990">
    <property type="entry name" value="UDP-2,3-DIACYLGLUCOSAMINE HYDROLASE-RELATED"/>
    <property type="match status" value="1"/>
</dbReference>
<evidence type="ECO:0000313" key="8">
    <source>
        <dbReference type="Proteomes" id="UP001374893"/>
    </source>
</evidence>
<dbReference type="Proteomes" id="UP001374893">
    <property type="component" value="Chromosome"/>
</dbReference>
<keyword evidence="8" id="KW-1185">Reference proteome</keyword>
<protein>
    <recommendedName>
        <fullName evidence="6">Calcineurin-like phosphoesterase domain-containing protein</fullName>
    </recommendedName>
</protein>
<dbReference type="EMBL" id="AP024702">
    <property type="protein sequence ID" value="BCX46954.1"/>
    <property type="molecule type" value="Genomic_DNA"/>
</dbReference>
<evidence type="ECO:0000256" key="3">
    <source>
        <dbReference type="ARBA" id="ARBA00022723"/>
    </source>
</evidence>
<evidence type="ECO:0000313" key="7">
    <source>
        <dbReference type="EMBL" id="BCX46954.1"/>
    </source>
</evidence>
<organism evidence="7 8">
    <name type="scientific">Haloferula helveola</name>
    <dbReference type="NCBI Taxonomy" id="490095"/>
    <lineage>
        <taxon>Bacteria</taxon>
        <taxon>Pseudomonadati</taxon>
        <taxon>Verrucomicrobiota</taxon>
        <taxon>Verrucomicrobiia</taxon>
        <taxon>Verrucomicrobiales</taxon>
        <taxon>Verrucomicrobiaceae</taxon>
        <taxon>Haloferula</taxon>
    </lineage>
</organism>
<keyword evidence="3" id="KW-0479">Metal-binding</keyword>